<sequence>MGGTDNIVNAMTIMQAAIMPAIAVAVVEGQSHQSVLPPTDIIEEYMEDVIQEFDLQIDLGKRKADDSVSLFARNKRQMVKYNRVRALKAVREDYLDTRPIFNDRQFECVFRIKRYLVDDLLGKLVNHSSFWTSTVDACGQKSIDPYVKVLAAQKMICYGVSVSAFHDYFQMGESTGRLCVSMLCRHIVECDDISAYYLRFPTKQDARNITNLHKRQHGIDGMMGSLDVTKVHWANCPTAWHGQFKGKEGIPTISLEAVVDYNLWIWHSAFGFPDSLNDLNIWEKSPLLNSMTDGTNNEIDFPFIIDGQQFAELFYLVDGIYPWLSRFLLTVKDPTTFVDKFYASFQEAARKAIERAFGVWKRKFLSVGNSVRLHYRDDIFFLVKATI</sequence>
<accession>A0ABD3PH44</accession>
<dbReference type="EMBL" id="JALLPJ020000628">
    <property type="protein sequence ID" value="KAL3787001.1"/>
    <property type="molecule type" value="Genomic_DNA"/>
</dbReference>
<feature type="non-terminal residue" evidence="1">
    <location>
        <position position="387"/>
    </location>
</feature>
<dbReference type="PANTHER" id="PTHR47150:SF4">
    <property type="entry name" value="HARBINGER TRANSPOSASE-DERIVED PROTEIN-RELATED"/>
    <property type="match status" value="1"/>
</dbReference>
<evidence type="ECO:0000313" key="2">
    <source>
        <dbReference type="Proteomes" id="UP001530400"/>
    </source>
</evidence>
<dbReference type="Pfam" id="PF04827">
    <property type="entry name" value="Plant_tran"/>
    <property type="match status" value="1"/>
</dbReference>
<comment type="caution">
    <text evidence="1">The sequence shown here is derived from an EMBL/GenBank/DDBJ whole genome shotgun (WGS) entry which is preliminary data.</text>
</comment>
<evidence type="ECO:0000313" key="1">
    <source>
        <dbReference type="EMBL" id="KAL3787001.1"/>
    </source>
</evidence>
<dbReference type="AlphaFoldDB" id="A0ABD3PH44"/>
<keyword evidence="2" id="KW-1185">Reference proteome</keyword>
<organism evidence="1 2">
    <name type="scientific">Cyclotella atomus</name>
    <dbReference type="NCBI Taxonomy" id="382360"/>
    <lineage>
        <taxon>Eukaryota</taxon>
        <taxon>Sar</taxon>
        <taxon>Stramenopiles</taxon>
        <taxon>Ochrophyta</taxon>
        <taxon>Bacillariophyta</taxon>
        <taxon>Coscinodiscophyceae</taxon>
        <taxon>Thalassiosirophycidae</taxon>
        <taxon>Stephanodiscales</taxon>
        <taxon>Stephanodiscaceae</taxon>
        <taxon>Cyclotella</taxon>
    </lineage>
</organism>
<reference evidence="1 2" key="1">
    <citation type="submission" date="2024-10" db="EMBL/GenBank/DDBJ databases">
        <title>Updated reference genomes for cyclostephanoid diatoms.</title>
        <authorList>
            <person name="Roberts W.R."/>
            <person name="Alverson A.J."/>
        </authorList>
    </citation>
    <scope>NUCLEOTIDE SEQUENCE [LARGE SCALE GENOMIC DNA]</scope>
    <source>
        <strain evidence="1 2">AJA010-31</strain>
    </source>
</reference>
<dbReference type="PANTHER" id="PTHR47150">
    <property type="entry name" value="OS12G0169200 PROTEIN"/>
    <property type="match status" value="1"/>
</dbReference>
<name>A0ABD3PH44_9STRA</name>
<proteinExistence type="predicted"/>
<dbReference type="Proteomes" id="UP001530400">
    <property type="component" value="Unassembled WGS sequence"/>
</dbReference>
<gene>
    <name evidence="1" type="ORF">ACHAWO_008114</name>
</gene>
<dbReference type="InterPro" id="IPR006912">
    <property type="entry name" value="Harbinger_derived_prot"/>
</dbReference>
<protein>
    <submittedName>
        <fullName evidence="1">Uncharacterized protein</fullName>
    </submittedName>
</protein>